<gene>
    <name evidence="2" type="ORF">BDP27DRAFT_1319081</name>
</gene>
<feature type="transmembrane region" description="Helical" evidence="1">
    <location>
        <begin position="12"/>
        <end position="36"/>
    </location>
</feature>
<dbReference type="AlphaFoldDB" id="A0A9P5Q0F7"/>
<name>A0A9P5Q0F7_9AGAR</name>
<accession>A0A9P5Q0F7</accession>
<reference evidence="2" key="1">
    <citation type="submission" date="2020-11" db="EMBL/GenBank/DDBJ databases">
        <authorList>
            <consortium name="DOE Joint Genome Institute"/>
            <person name="Ahrendt S."/>
            <person name="Riley R."/>
            <person name="Andreopoulos W."/>
            <person name="Labutti K."/>
            <person name="Pangilinan J."/>
            <person name="Ruiz-Duenas F.J."/>
            <person name="Barrasa J.M."/>
            <person name="Sanchez-Garcia M."/>
            <person name="Camarero S."/>
            <person name="Miyauchi S."/>
            <person name="Serrano A."/>
            <person name="Linde D."/>
            <person name="Babiker R."/>
            <person name="Drula E."/>
            <person name="Ayuso-Fernandez I."/>
            <person name="Pacheco R."/>
            <person name="Padilla G."/>
            <person name="Ferreira P."/>
            <person name="Barriuso J."/>
            <person name="Kellner H."/>
            <person name="Castanera R."/>
            <person name="Alfaro M."/>
            <person name="Ramirez L."/>
            <person name="Pisabarro A.G."/>
            <person name="Kuo A."/>
            <person name="Tritt A."/>
            <person name="Lipzen A."/>
            <person name="He G."/>
            <person name="Yan M."/>
            <person name="Ng V."/>
            <person name="Cullen D."/>
            <person name="Martin F."/>
            <person name="Rosso M.-N."/>
            <person name="Henrissat B."/>
            <person name="Hibbett D."/>
            <person name="Martinez A.T."/>
            <person name="Grigoriev I.V."/>
        </authorList>
    </citation>
    <scope>NUCLEOTIDE SEQUENCE</scope>
    <source>
        <strain evidence="2">AH 40177</strain>
    </source>
</reference>
<evidence type="ECO:0000256" key="1">
    <source>
        <dbReference type="SAM" id="Phobius"/>
    </source>
</evidence>
<dbReference type="EMBL" id="JADNRY010000019">
    <property type="protein sequence ID" value="KAF9073238.1"/>
    <property type="molecule type" value="Genomic_DNA"/>
</dbReference>
<keyword evidence="1" id="KW-0472">Membrane</keyword>
<protein>
    <submittedName>
        <fullName evidence="2">Uncharacterized protein</fullName>
    </submittedName>
</protein>
<keyword evidence="1" id="KW-1133">Transmembrane helix</keyword>
<comment type="caution">
    <text evidence="2">The sequence shown here is derived from an EMBL/GenBank/DDBJ whole genome shotgun (WGS) entry which is preliminary data.</text>
</comment>
<sequence>MATSSCLRFLYLDIILLLVLEVLITLDILVTIFVAAGTVDTLTGMVLRAGHIMVDMVLTTIGATTTSRALVIAANAHHAIV</sequence>
<evidence type="ECO:0000313" key="2">
    <source>
        <dbReference type="EMBL" id="KAF9073238.1"/>
    </source>
</evidence>
<keyword evidence="3" id="KW-1185">Reference proteome</keyword>
<organism evidence="2 3">
    <name type="scientific">Rhodocollybia butyracea</name>
    <dbReference type="NCBI Taxonomy" id="206335"/>
    <lineage>
        <taxon>Eukaryota</taxon>
        <taxon>Fungi</taxon>
        <taxon>Dikarya</taxon>
        <taxon>Basidiomycota</taxon>
        <taxon>Agaricomycotina</taxon>
        <taxon>Agaricomycetes</taxon>
        <taxon>Agaricomycetidae</taxon>
        <taxon>Agaricales</taxon>
        <taxon>Marasmiineae</taxon>
        <taxon>Omphalotaceae</taxon>
        <taxon>Rhodocollybia</taxon>
    </lineage>
</organism>
<proteinExistence type="predicted"/>
<dbReference type="Proteomes" id="UP000772434">
    <property type="component" value="Unassembled WGS sequence"/>
</dbReference>
<evidence type="ECO:0000313" key="3">
    <source>
        <dbReference type="Proteomes" id="UP000772434"/>
    </source>
</evidence>
<keyword evidence="1" id="KW-0812">Transmembrane</keyword>